<reference evidence="3" key="1">
    <citation type="submission" date="2017-04" db="EMBL/GenBank/DDBJ databases">
        <authorList>
            <person name="Varghese N."/>
            <person name="Submissions S."/>
        </authorList>
    </citation>
    <scope>NUCLEOTIDE SEQUENCE [LARGE SCALE GENOMIC DNA]</scope>
    <source>
        <strain evidence="3">DSM 9293</strain>
    </source>
</reference>
<dbReference type="InterPro" id="IPR052519">
    <property type="entry name" value="Euk-type_GlcNAc_Kinase"/>
</dbReference>
<dbReference type="PANTHER" id="PTHR43190:SF3">
    <property type="entry name" value="N-ACETYL-D-GLUCOSAMINE KINASE"/>
    <property type="match status" value="1"/>
</dbReference>
<proteinExistence type="predicted"/>
<dbReference type="PANTHER" id="PTHR43190">
    <property type="entry name" value="N-ACETYL-D-GLUCOSAMINE KINASE"/>
    <property type="match status" value="1"/>
</dbReference>
<dbReference type="SUPFAM" id="SSF53067">
    <property type="entry name" value="Actin-like ATPase domain"/>
    <property type="match status" value="2"/>
</dbReference>
<sequence length="304" mass="33574">MYMGVDGGGTSTRGIIEKDDGRLGEVVTSSASNLLVVGQDRAYAAMDDVIDRLNQQGDLSQIEGVIGVAGADRLAVRASWQQYFARRGLKRLWITGDYWLPWANFTKGEDGLIAILGTGSIFFGKHSTKTLRLGGYGWKLGDVGSGLSLGQQGIRKAMESWEGIEPYTLLVHKCLEFFAVSSMQDVLEQLYRPSFAMRQLADFAPEVFSAANRGDHVADQLLQAEAEKIMRNFNALMTALHIDSPTMGLSGGLARLWQPYLARLVPRENPLMSLPVIDEPAVYGAVWLAKKWSQERRPYDVPES</sequence>
<name>A0A1W1WME7_SULTA</name>
<feature type="domain" description="ATPase BadF/BadG/BcrA/BcrD type" evidence="1">
    <location>
        <begin position="4"/>
        <end position="256"/>
    </location>
</feature>
<dbReference type="Pfam" id="PF01869">
    <property type="entry name" value="BcrAD_BadFG"/>
    <property type="match status" value="1"/>
</dbReference>
<dbReference type="EMBL" id="FWWY01000001">
    <property type="protein sequence ID" value="SMC07471.1"/>
    <property type="molecule type" value="Genomic_DNA"/>
</dbReference>
<keyword evidence="3" id="KW-1185">Reference proteome</keyword>
<evidence type="ECO:0000313" key="3">
    <source>
        <dbReference type="Proteomes" id="UP000192660"/>
    </source>
</evidence>
<dbReference type="RefSeq" id="WP_084661779.1">
    <property type="nucleotide sequence ID" value="NZ_FWWY01000001.1"/>
</dbReference>
<dbReference type="InterPro" id="IPR002731">
    <property type="entry name" value="ATPase_BadF"/>
</dbReference>
<dbReference type="Proteomes" id="UP000192660">
    <property type="component" value="Unassembled WGS sequence"/>
</dbReference>
<protein>
    <submittedName>
        <fullName evidence="2">BadF-type ATPase</fullName>
    </submittedName>
</protein>
<evidence type="ECO:0000313" key="2">
    <source>
        <dbReference type="EMBL" id="SMC07471.1"/>
    </source>
</evidence>
<accession>A0A1W1WME7</accession>
<dbReference type="CDD" id="cd24007">
    <property type="entry name" value="ASKHA_NBD_eukNAGK-like"/>
    <property type="match status" value="1"/>
</dbReference>
<dbReference type="Gene3D" id="3.30.420.40">
    <property type="match status" value="2"/>
</dbReference>
<dbReference type="InterPro" id="IPR043129">
    <property type="entry name" value="ATPase_NBD"/>
</dbReference>
<dbReference type="OrthoDB" id="9772633at2"/>
<dbReference type="STRING" id="28034.BFX07_07345"/>
<gene>
    <name evidence="2" type="ORF">SAMN00768000_3404</name>
</gene>
<organism evidence="2 3">
    <name type="scientific">Sulfobacillus thermosulfidooxidans (strain DSM 9293 / VKM B-1269 / AT-1)</name>
    <dbReference type="NCBI Taxonomy" id="929705"/>
    <lineage>
        <taxon>Bacteria</taxon>
        <taxon>Bacillati</taxon>
        <taxon>Bacillota</taxon>
        <taxon>Clostridia</taxon>
        <taxon>Eubacteriales</taxon>
        <taxon>Clostridiales Family XVII. Incertae Sedis</taxon>
        <taxon>Sulfobacillus</taxon>
    </lineage>
</organism>
<evidence type="ECO:0000259" key="1">
    <source>
        <dbReference type="Pfam" id="PF01869"/>
    </source>
</evidence>
<dbReference type="AlphaFoldDB" id="A0A1W1WME7"/>